<keyword evidence="5 8" id="KW-0472">Membrane</keyword>
<dbReference type="Pfam" id="PF00122">
    <property type="entry name" value="E1-E2_ATPase"/>
    <property type="match status" value="1"/>
</dbReference>
<feature type="transmembrane region" description="Helical" evidence="8">
    <location>
        <begin position="268"/>
        <end position="293"/>
    </location>
</feature>
<dbReference type="Gene3D" id="3.40.1110.10">
    <property type="entry name" value="Calcium-transporting ATPase, cytoplasmic domain N"/>
    <property type="match status" value="1"/>
</dbReference>
<dbReference type="InterPro" id="IPR059000">
    <property type="entry name" value="ATPase_P-type_domA"/>
</dbReference>
<evidence type="ECO:0000313" key="10">
    <source>
        <dbReference type="EMBL" id="GAA4303938.1"/>
    </source>
</evidence>
<gene>
    <name evidence="10" type="ORF">GCM10023143_07840</name>
</gene>
<comment type="similarity">
    <text evidence="2 8">Belongs to the cation transport ATPase (P-type) (TC 3.A.3) family. Type IB subfamily.</text>
</comment>
<evidence type="ECO:0000259" key="9">
    <source>
        <dbReference type="Pfam" id="PF00122"/>
    </source>
</evidence>
<dbReference type="InterPro" id="IPR008250">
    <property type="entry name" value="ATPase_P-typ_transduc_dom_A_sf"/>
</dbReference>
<dbReference type="InterPro" id="IPR023214">
    <property type="entry name" value="HAD_sf"/>
</dbReference>
<dbReference type="SUPFAM" id="SSF81665">
    <property type="entry name" value="Calcium ATPase, transmembrane domain M"/>
    <property type="match status" value="1"/>
</dbReference>
<dbReference type="InterPro" id="IPR036412">
    <property type="entry name" value="HAD-like_sf"/>
</dbReference>
<dbReference type="InterPro" id="IPR023298">
    <property type="entry name" value="ATPase_P-typ_TM_dom_sf"/>
</dbReference>
<dbReference type="EMBL" id="BAABFN010000001">
    <property type="protein sequence ID" value="GAA4303938.1"/>
    <property type="molecule type" value="Genomic_DNA"/>
</dbReference>
<dbReference type="InterPro" id="IPR027256">
    <property type="entry name" value="P-typ_ATPase_IB"/>
</dbReference>
<feature type="transmembrane region" description="Helical" evidence="8">
    <location>
        <begin position="233"/>
        <end position="256"/>
    </location>
</feature>
<keyword evidence="8" id="KW-1003">Cell membrane</keyword>
<dbReference type="Gene3D" id="3.40.50.1000">
    <property type="entry name" value="HAD superfamily/HAD-like"/>
    <property type="match status" value="1"/>
</dbReference>
<comment type="caution">
    <text evidence="10">The sequence shown here is derived from an EMBL/GenBank/DDBJ whole genome shotgun (WGS) entry which is preliminary data.</text>
</comment>
<dbReference type="InterPro" id="IPR023299">
    <property type="entry name" value="ATPase_P-typ_cyto_dom_N"/>
</dbReference>
<feature type="transmembrane region" description="Helical" evidence="8">
    <location>
        <begin position="27"/>
        <end position="48"/>
    </location>
</feature>
<proteinExistence type="inferred from homology"/>
<evidence type="ECO:0000256" key="1">
    <source>
        <dbReference type="ARBA" id="ARBA00004370"/>
    </source>
</evidence>
<keyword evidence="4 8" id="KW-1133">Transmembrane helix</keyword>
<keyword evidence="3 8" id="KW-0812">Transmembrane</keyword>
<dbReference type="PANTHER" id="PTHR48085:SF5">
    <property type="entry name" value="CADMIUM_ZINC-TRANSPORTING ATPASE HMA4-RELATED"/>
    <property type="match status" value="1"/>
</dbReference>
<dbReference type="RefSeq" id="WP_344975674.1">
    <property type="nucleotide sequence ID" value="NZ_BAABFN010000001.1"/>
</dbReference>
<organism evidence="10 11">
    <name type="scientific">Compostibacter hankyongensis</name>
    <dbReference type="NCBI Taxonomy" id="1007089"/>
    <lineage>
        <taxon>Bacteria</taxon>
        <taxon>Pseudomonadati</taxon>
        <taxon>Bacteroidota</taxon>
        <taxon>Chitinophagia</taxon>
        <taxon>Chitinophagales</taxon>
        <taxon>Chitinophagaceae</taxon>
        <taxon>Compostibacter</taxon>
    </lineage>
</organism>
<evidence type="ECO:0000256" key="7">
    <source>
        <dbReference type="ARBA" id="ARBA00047308"/>
    </source>
</evidence>
<dbReference type="PROSITE" id="PS00154">
    <property type="entry name" value="ATPASE_E1_E2"/>
    <property type="match status" value="1"/>
</dbReference>
<reference evidence="11" key="1">
    <citation type="journal article" date="2019" name="Int. J. Syst. Evol. Microbiol.">
        <title>The Global Catalogue of Microorganisms (GCM) 10K type strain sequencing project: providing services to taxonomists for standard genome sequencing and annotation.</title>
        <authorList>
            <consortium name="The Broad Institute Genomics Platform"/>
            <consortium name="The Broad Institute Genome Sequencing Center for Infectious Disease"/>
            <person name="Wu L."/>
            <person name="Ma J."/>
        </authorList>
    </citation>
    <scope>NUCLEOTIDE SEQUENCE [LARGE SCALE GENOMIC DNA]</scope>
    <source>
        <strain evidence="11">JCM 17664</strain>
    </source>
</reference>
<feature type="transmembrane region" description="Helical" evidence="8">
    <location>
        <begin position="571"/>
        <end position="591"/>
    </location>
</feature>
<evidence type="ECO:0000313" key="11">
    <source>
        <dbReference type="Proteomes" id="UP001501207"/>
    </source>
</evidence>
<comment type="catalytic activity">
    <reaction evidence="7">
        <text>Zn(2+)(in) + ATP + H2O = Zn(2+)(out) + ADP + phosphate + H(+)</text>
        <dbReference type="Rhea" id="RHEA:20621"/>
        <dbReference type="ChEBI" id="CHEBI:15377"/>
        <dbReference type="ChEBI" id="CHEBI:15378"/>
        <dbReference type="ChEBI" id="CHEBI:29105"/>
        <dbReference type="ChEBI" id="CHEBI:30616"/>
        <dbReference type="ChEBI" id="CHEBI:43474"/>
        <dbReference type="ChEBI" id="CHEBI:456216"/>
        <dbReference type="EC" id="7.2.2.12"/>
    </reaction>
</comment>
<dbReference type="SUPFAM" id="SSF56784">
    <property type="entry name" value="HAD-like"/>
    <property type="match status" value="1"/>
</dbReference>
<dbReference type="InterPro" id="IPR051014">
    <property type="entry name" value="Cation_Transport_ATPase_IB"/>
</dbReference>
<dbReference type="InterPro" id="IPR001757">
    <property type="entry name" value="P_typ_ATPase"/>
</dbReference>
<keyword evidence="11" id="KW-1185">Reference proteome</keyword>
<feature type="transmembrane region" description="Helical" evidence="8">
    <location>
        <begin position="597"/>
        <end position="616"/>
    </location>
</feature>
<name>A0ABP8FI59_9BACT</name>
<dbReference type="Proteomes" id="UP001501207">
    <property type="component" value="Unassembled WGS sequence"/>
</dbReference>
<feature type="transmembrane region" description="Helical" evidence="8">
    <location>
        <begin position="60"/>
        <end position="78"/>
    </location>
</feature>
<evidence type="ECO:0000256" key="6">
    <source>
        <dbReference type="ARBA" id="ARBA00039097"/>
    </source>
</evidence>
<dbReference type="NCBIfam" id="TIGR01494">
    <property type="entry name" value="ATPase_P-type"/>
    <property type="match status" value="1"/>
</dbReference>
<dbReference type="Pfam" id="PF00702">
    <property type="entry name" value="Hydrolase"/>
    <property type="match status" value="1"/>
</dbReference>
<evidence type="ECO:0000256" key="3">
    <source>
        <dbReference type="ARBA" id="ARBA00022692"/>
    </source>
</evidence>
<evidence type="ECO:0000256" key="8">
    <source>
        <dbReference type="RuleBase" id="RU362081"/>
    </source>
</evidence>
<keyword evidence="8" id="KW-0479">Metal-binding</keyword>
<keyword evidence="8" id="KW-0067">ATP-binding</keyword>
<keyword evidence="8" id="KW-0547">Nucleotide-binding</keyword>
<evidence type="ECO:0000256" key="2">
    <source>
        <dbReference type="ARBA" id="ARBA00006024"/>
    </source>
</evidence>
<dbReference type="NCBIfam" id="TIGR01512">
    <property type="entry name" value="ATPase-IB2_Cd"/>
    <property type="match status" value="1"/>
</dbReference>
<dbReference type="PRINTS" id="PR00119">
    <property type="entry name" value="CATATPASE"/>
</dbReference>
<protein>
    <recommendedName>
        <fullName evidence="6">P-type Zn(2+) transporter</fullName>
        <ecNumber evidence="6">7.2.2.12</ecNumber>
    </recommendedName>
</protein>
<dbReference type="PANTHER" id="PTHR48085">
    <property type="entry name" value="CADMIUM/ZINC-TRANSPORTING ATPASE HMA2-RELATED"/>
    <property type="match status" value="1"/>
</dbReference>
<dbReference type="Gene3D" id="2.70.150.10">
    <property type="entry name" value="Calcium-transporting ATPase, cytoplasmic transduction domain A"/>
    <property type="match status" value="1"/>
</dbReference>
<feature type="domain" description="P-type ATPase A" evidence="9">
    <location>
        <begin position="115"/>
        <end position="214"/>
    </location>
</feature>
<evidence type="ECO:0000256" key="5">
    <source>
        <dbReference type="ARBA" id="ARBA00023136"/>
    </source>
</evidence>
<dbReference type="EC" id="7.2.2.12" evidence="6"/>
<comment type="subcellular location">
    <subcellularLocation>
        <location evidence="8">Cell membrane</location>
    </subcellularLocation>
    <subcellularLocation>
        <location evidence="1">Membrane</location>
    </subcellularLocation>
</comment>
<dbReference type="NCBIfam" id="TIGR01525">
    <property type="entry name" value="ATPase-IB_hvy"/>
    <property type="match status" value="1"/>
</dbReference>
<evidence type="ECO:0000256" key="4">
    <source>
        <dbReference type="ARBA" id="ARBA00022989"/>
    </source>
</evidence>
<sequence>MKKYLLISFLLLLAGIGMDTFREPLWFRGGIRLCWYILAYLPVGLPVLWKGIKLLVKGNVFTEFFLMSLATLGAFYIGKYPEGVAVMLFYTVGELFQEGAVGRAKRSIRALLDIRPERAAVFRDGRFVETDPAAVRPGEQIQVKAGERVPLDGMLLDDEGVFNAAALTGESRPAVVRKEGAVLAGMINAGNVVRLKVTRVFDDSALARILALVQEATARKAKTEQFIRKFSRIYTPVVVVLALLIVLVPFLIHVFTPGTAGAFDFNNWLYRALIFLVISCPCALVVSIPLGYFGGIGAASRNGILFKGSNFLDIITRVNTVVMDKTGTLTQGVFAVQQVQAEGVEETELIRMLASLEQSSTHPAAKAIVAYAKQRGIVPEQPQEVREISGRGIGGMVGNKKVLAGNIQLMREAGVSGIPDDMELTETVICCSIGRRWAGYLTVADRIKPDAAAAVAALQKKGIAVVMLSGDRQAVVDKVARELGISEAYGGLLPEDKVRQLEIIRQRQGKAVAFVGDGINDAPVLAMSEVGIAMGGLGSDVAIETADVIIQTDHPSRIPLAMAIGRATRRIVWQNITLAFAVKLAVLALGAGGLATMWEAVFADVGVALLAILNAIRIQHMKE</sequence>
<dbReference type="SUPFAM" id="SSF81653">
    <property type="entry name" value="Calcium ATPase, transduction domain A"/>
    <property type="match status" value="1"/>
</dbReference>
<dbReference type="InterPro" id="IPR018303">
    <property type="entry name" value="ATPase_P-typ_P_site"/>
</dbReference>
<accession>A0ABP8FI59</accession>